<dbReference type="SMART" id="SM00448">
    <property type="entry name" value="REC"/>
    <property type="match status" value="1"/>
</dbReference>
<dbReference type="Pfam" id="PF00072">
    <property type="entry name" value="Response_reg"/>
    <property type="match status" value="1"/>
</dbReference>
<dbReference type="InterPro" id="IPR058245">
    <property type="entry name" value="NreC/VraR/RcsB-like_REC"/>
</dbReference>
<dbReference type="GO" id="GO:0006355">
    <property type="term" value="P:regulation of DNA-templated transcription"/>
    <property type="evidence" value="ECO:0007669"/>
    <property type="project" value="InterPro"/>
</dbReference>
<dbReference type="RefSeq" id="WP_207333384.1">
    <property type="nucleotide sequence ID" value="NZ_JAFMYU010000001.1"/>
</dbReference>
<dbReference type="Proteomes" id="UP000664795">
    <property type="component" value="Unassembled WGS sequence"/>
</dbReference>
<protein>
    <submittedName>
        <fullName evidence="8">Response regulator transcription factor</fullName>
    </submittedName>
</protein>
<sequence length="211" mass="23855">MPIRILLVDDHRIILDSLSMLLSSIDGVEVVAKLSDSREVIPFMTTTPVDVLISDLTMPYLDGVQLTVLVRQAFPNIPVLLLTVSDEVSLIRDAYRAGIGGYVLKKADKSELERALRTVIRGERYFDEAVLHDLLSPATQQSDNQIDPVRLTERELDVIRLIAQEYSTTQIAERLFISAGTVETHRHNIMRKLGIRNMVGILKYALRYQLI</sequence>
<dbReference type="PRINTS" id="PR00038">
    <property type="entry name" value="HTHLUXR"/>
</dbReference>
<dbReference type="PROSITE" id="PS50043">
    <property type="entry name" value="HTH_LUXR_2"/>
    <property type="match status" value="1"/>
</dbReference>
<evidence type="ECO:0000313" key="9">
    <source>
        <dbReference type="Proteomes" id="UP000664795"/>
    </source>
</evidence>
<accession>A0A939G1B3</accession>
<dbReference type="InterPro" id="IPR016032">
    <property type="entry name" value="Sig_transdc_resp-reg_C-effctor"/>
</dbReference>
<dbReference type="PANTHER" id="PTHR43214:SF41">
    <property type="entry name" value="NITRATE_NITRITE RESPONSE REGULATOR PROTEIN NARP"/>
    <property type="match status" value="1"/>
</dbReference>
<dbReference type="Pfam" id="PF00196">
    <property type="entry name" value="GerE"/>
    <property type="match status" value="1"/>
</dbReference>
<evidence type="ECO:0000313" key="8">
    <source>
        <dbReference type="EMBL" id="MBO0929413.1"/>
    </source>
</evidence>
<dbReference type="Gene3D" id="3.40.50.2300">
    <property type="match status" value="1"/>
</dbReference>
<dbReference type="EMBL" id="JAFMYU010000001">
    <property type="protein sequence ID" value="MBO0929413.1"/>
    <property type="molecule type" value="Genomic_DNA"/>
</dbReference>
<dbReference type="SMART" id="SM00421">
    <property type="entry name" value="HTH_LUXR"/>
    <property type="match status" value="1"/>
</dbReference>
<keyword evidence="3" id="KW-0238">DNA-binding</keyword>
<feature type="modified residue" description="4-aspartylphosphate" evidence="5">
    <location>
        <position position="55"/>
    </location>
</feature>
<reference evidence="8 9" key="1">
    <citation type="submission" date="2021-03" db="EMBL/GenBank/DDBJ databases">
        <title>Fibrella sp. HMF5036 genome sequencing and assembly.</title>
        <authorList>
            <person name="Kang H."/>
            <person name="Kim H."/>
            <person name="Bae S."/>
            <person name="Joh K."/>
        </authorList>
    </citation>
    <scope>NUCLEOTIDE SEQUENCE [LARGE SCALE GENOMIC DNA]</scope>
    <source>
        <strain evidence="8 9">HMF5036</strain>
    </source>
</reference>
<organism evidence="8 9">
    <name type="scientific">Fibrella aquatilis</name>
    <dbReference type="NCBI Taxonomy" id="2817059"/>
    <lineage>
        <taxon>Bacteria</taxon>
        <taxon>Pseudomonadati</taxon>
        <taxon>Bacteroidota</taxon>
        <taxon>Cytophagia</taxon>
        <taxon>Cytophagales</taxon>
        <taxon>Spirosomataceae</taxon>
        <taxon>Fibrella</taxon>
    </lineage>
</organism>
<evidence type="ECO:0000256" key="1">
    <source>
        <dbReference type="ARBA" id="ARBA00022553"/>
    </source>
</evidence>
<dbReference type="CDD" id="cd06170">
    <property type="entry name" value="LuxR_C_like"/>
    <property type="match status" value="1"/>
</dbReference>
<dbReference type="PANTHER" id="PTHR43214">
    <property type="entry name" value="TWO-COMPONENT RESPONSE REGULATOR"/>
    <property type="match status" value="1"/>
</dbReference>
<gene>
    <name evidence="8" type="ORF">J2I48_00310</name>
</gene>
<dbReference type="PROSITE" id="PS50110">
    <property type="entry name" value="RESPONSE_REGULATORY"/>
    <property type="match status" value="1"/>
</dbReference>
<dbReference type="SUPFAM" id="SSF52172">
    <property type="entry name" value="CheY-like"/>
    <property type="match status" value="1"/>
</dbReference>
<dbReference type="SUPFAM" id="SSF46894">
    <property type="entry name" value="C-terminal effector domain of the bipartite response regulators"/>
    <property type="match status" value="1"/>
</dbReference>
<evidence type="ECO:0000256" key="5">
    <source>
        <dbReference type="PROSITE-ProRule" id="PRU00169"/>
    </source>
</evidence>
<proteinExistence type="predicted"/>
<feature type="domain" description="Response regulatory" evidence="7">
    <location>
        <begin position="4"/>
        <end position="120"/>
    </location>
</feature>
<keyword evidence="1 5" id="KW-0597">Phosphoprotein</keyword>
<evidence type="ECO:0000259" key="6">
    <source>
        <dbReference type="PROSITE" id="PS50043"/>
    </source>
</evidence>
<evidence type="ECO:0000256" key="2">
    <source>
        <dbReference type="ARBA" id="ARBA00023015"/>
    </source>
</evidence>
<keyword evidence="4" id="KW-0804">Transcription</keyword>
<evidence type="ECO:0000256" key="3">
    <source>
        <dbReference type="ARBA" id="ARBA00023125"/>
    </source>
</evidence>
<name>A0A939G1B3_9BACT</name>
<feature type="domain" description="HTH luxR-type" evidence="6">
    <location>
        <begin position="144"/>
        <end position="209"/>
    </location>
</feature>
<evidence type="ECO:0000256" key="4">
    <source>
        <dbReference type="ARBA" id="ARBA00023163"/>
    </source>
</evidence>
<dbReference type="InterPro" id="IPR039420">
    <property type="entry name" value="WalR-like"/>
</dbReference>
<comment type="caution">
    <text evidence="8">The sequence shown here is derived from an EMBL/GenBank/DDBJ whole genome shotgun (WGS) entry which is preliminary data.</text>
</comment>
<evidence type="ECO:0000259" key="7">
    <source>
        <dbReference type="PROSITE" id="PS50110"/>
    </source>
</evidence>
<keyword evidence="2" id="KW-0805">Transcription regulation</keyword>
<dbReference type="InterPro" id="IPR011006">
    <property type="entry name" value="CheY-like_superfamily"/>
</dbReference>
<dbReference type="GO" id="GO:0003677">
    <property type="term" value="F:DNA binding"/>
    <property type="evidence" value="ECO:0007669"/>
    <property type="project" value="UniProtKB-KW"/>
</dbReference>
<dbReference type="GO" id="GO:0000160">
    <property type="term" value="P:phosphorelay signal transduction system"/>
    <property type="evidence" value="ECO:0007669"/>
    <property type="project" value="InterPro"/>
</dbReference>
<dbReference type="AlphaFoldDB" id="A0A939G1B3"/>
<keyword evidence="9" id="KW-1185">Reference proteome</keyword>
<dbReference type="InterPro" id="IPR001789">
    <property type="entry name" value="Sig_transdc_resp-reg_receiver"/>
</dbReference>
<dbReference type="CDD" id="cd17535">
    <property type="entry name" value="REC_NarL-like"/>
    <property type="match status" value="1"/>
</dbReference>
<dbReference type="InterPro" id="IPR000792">
    <property type="entry name" value="Tscrpt_reg_LuxR_C"/>
</dbReference>